<dbReference type="Pfam" id="PF01636">
    <property type="entry name" value="APH"/>
    <property type="match status" value="1"/>
</dbReference>
<name>A0A2T2XHF9_9FIRM</name>
<proteinExistence type="predicted"/>
<sequence length="270" mass="30130">MGVGGPGILKVQGPKGEAVLKYTTAIEAAFYKDWADIVRHKGLGVPEVYAQGESAGKIWVLMESLPMVLGHPYTQRLSDQIAYLSVLHSLDQNPIAMAGNLPERSVMWTAQDIDDAASLWDDDDAHALTSFLEMPWPALTSKKTLISGDPNPTNWGERNTGQLVLFDWAEAAWSHPAYDLAVLCGGFPENTAVKHVVKQYLDRYEIPTKDDIDQWMSWVLTAKLVSYVWFAAWWRRGQMTTAARPGITMLQNGLLSWIRSIRQKVSPFVA</sequence>
<protein>
    <recommendedName>
        <fullName evidence="1">Aminoglycoside phosphotransferase domain-containing protein</fullName>
    </recommendedName>
</protein>
<dbReference type="SUPFAM" id="SSF56112">
    <property type="entry name" value="Protein kinase-like (PK-like)"/>
    <property type="match status" value="1"/>
</dbReference>
<evidence type="ECO:0000313" key="2">
    <source>
        <dbReference type="EMBL" id="PSR33918.1"/>
    </source>
</evidence>
<reference evidence="2 3" key="1">
    <citation type="journal article" date="2014" name="BMC Genomics">
        <title>Comparison of environmental and isolate Sulfobacillus genomes reveals diverse carbon, sulfur, nitrogen, and hydrogen metabolisms.</title>
        <authorList>
            <person name="Justice N.B."/>
            <person name="Norman A."/>
            <person name="Brown C.T."/>
            <person name="Singh A."/>
            <person name="Thomas B.C."/>
            <person name="Banfield J.F."/>
        </authorList>
    </citation>
    <scope>NUCLEOTIDE SEQUENCE [LARGE SCALE GENOMIC DNA]</scope>
    <source>
        <strain evidence="2">AMDSBA4</strain>
    </source>
</reference>
<dbReference type="EMBL" id="PXYW01000015">
    <property type="protein sequence ID" value="PSR33918.1"/>
    <property type="molecule type" value="Genomic_DNA"/>
</dbReference>
<feature type="domain" description="Aminoglycoside phosphotransferase" evidence="1">
    <location>
        <begin position="24"/>
        <end position="207"/>
    </location>
</feature>
<evidence type="ECO:0000313" key="3">
    <source>
        <dbReference type="Proteomes" id="UP000242972"/>
    </source>
</evidence>
<dbReference type="AlphaFoldDB" id="A0A2T2XHF9"/>
<comment type="caution">
    <text evidence="2">The sequence shown here is derived from an EMBL/GenBank/DDBJ whole genome shotgun (WGS) entry which is preliminary data.</text>
</comment>
<gene>
    <name evidence="2" type="ORF">C7B46_07740</name>
</gene>
<dbReference type="Proteomes" id="UP000242972">
    <property type="component" value="Unassembled WGS sequence"/>
</dbReference>
<dbReference type="Gene3D" id="3.90.1200.10">
    <property type="match status" value="1"/>
</dbReference>
<evidence type="ECO:0000259" key="1">
    <source>
        <dbReference type="Pfam" id="PF01636"/>
    </source>
</evidence>
<organism evidence="2 3">
    <name type="scientific">Sulfobacillus benefaciens</name>
    <dbReference type="NCBI Taxonomy" id="453960"/>
    <lineage>
        <taxon>Bacteria</taxon>
        <taxon>Bacillati</taxon>
        <taxon>Bacillota</taxon>
        <taxon>Clostridia</taxon>
        <taxon>Eubacteriales</taxon>
        <taxon>Clostridiales Family XVII. Incertae Sedis</taxon>
        <taxon>Sulfobacillus</taxon>
    </lineage>
</organism>
<dbReference type="InterPro" id="IPR011009">
    <property type="entry name" value="Kinase-like_dom_sf"/>
</dbReference>
<dbReference type="InterPro" id="IPR002575">
    <property type="entry name" value="Aminoglycoside_PTrfase"/>
</dbReference>
<accession>A0A2T2XHF9</accession>